<evidence type="ECO:0000256" key="5">
    <source>
        <dbReference type="ARBA" id="ARBA00023049"/>
    </source>
</evidence>
<name>A0A9Q7AQE0_9BACT</name>
<dbReference type="Pfam" id="PF01435">
    <property type="entry name" value="Peptidase_M48"/>
    <property type="match status" value="1"/>
</dbReference>
<proteinExistence type="inferred from homology"/>
<keyword evidence="7" id="KW-0732">Signal</keyword>
<dbReference type="EMBL" id="CP072943">
    <property type="protein sequence ID" value="QTX33343.1"/>
    <property type="molecule type" value="Genomic_DNA"/>
</dbReference>
<protein>
    <submittedName>
        <fullName evidence="9">M48 family metallopeptidase</fullName>
    </submittedName>
</protein>
<dbReference type="InterPro" id="IPR051156">
    <property type="entry name" value="Mito/Outer_Membr_Metalloprot"/>
</dbReference>
<evidence type="ECO:0000256" key="1">
    <source>
        <dbReference type="ARBA" id="ARBA00022670"/>
    </source>
</evidence>
<evidence type="ECO:0000313" key="10">
    <source>
        <dbReference type="Proteomes" id="UP000671879"/>
    </source>
</evidence>
<dbReference type="Proteomes" id="UP000671879">
    <property type="component" value="Chromosome"/>
</dbReference>
<evidence type="ECO:0000313" key="9">
    <source>
        <dbReference type="EMBL" id="QTX33343.1"/>
    </source>
</evidence>
<dbReference type="AlphaFoldDB" id="A0A9Q7AQE0"/>
<dbReference type="Gene3D" id="3.30.2010.10">
    <property type="entry name" value="Metalloproteases ('zincins'), catalytic domain"/>
    <property type="match status" value="1"/>
</dbReference>
<accession>A0A9Q7AQE0</accession>
<evidence type="ECO:0000256" key="3">
    <source>
        <dbReference type="ARBA" id="ARBA00022801"/>
    </source>
</evidence>
<organism evidence="9 10">
    <name type="scientific">Aminithiophilus ramosus</name>
    <dbReference type="NCBI Taxonomy" id="3029084"/>
    <lineage>
        <taxon>Bacteria</taxon>
        <taxon>Thermotogati</taxon>
        <taxon>Synergistota</taxon>
        <taxon>Synergistia</taxon>
        <taxon>Synergistales</taxon>
        <taxon>Aminithiophilaceae</taxon>
        <taxon>Aminithiophilus</taxon>
    </lineage>
</organism>
<dbReference type="GO" id="GO:0046872">
    <property type="term" value="F:metal ion binding"/>
    <property type="evidence" value="ECO:0007669"/>
    <property type="project" value="UniProtKB-KW"/>
</dbReference>
<evidence type="ECO:0000256" key="2">
    <source>
        <dbReference type="ARBA" id="ARBA00022723"/>
    </source>
</evidence>
<dbReference type="GO" id="GO:0051603">
    <property type="term" value="P:proteolysis involved in protein catabolic process"/>
    <property type="evidence" value="ECO:0007669"/>
    <property type="project" value="TreeGrafter"/>
</dbReference>
<comment type="similarity">
    <text evidence="6">Belongs to the peptidase M48 family.</text>
</comment>
<keyword evidence="3 6" id="KW-0378">Hydrolase</keyword>
<dbReference type="PANTHER" id="PTHR22726:SF1">
    <property type="entry name" value="METALLOENDOPEPTIDASE OMA1, MITOCHONDRIAL"/>
    <property type="match status" value="1"/>
</dbReference>
<sequence>MMKKSPLALVFSLLCLVAFSFPARADVQADVNRPPSVAGREVPLGDKGRMKNAPDLQKKRLTEAILRSVWRRLSETTGFSAALALEEKEEANAYITREGEGYKIVVFRGLLSLLEGEDELAGVVAHEIGHGVRGHIEEGAQKNAGIALAADLLSRLLGGGKATEIALGAGAVLASQGYSREQEVEADDFAVATLARSGYSPWGLYNAIRRMAEAGLVTSPSGFNSHPPTERRMTRLKAQAEHWEAQIRREETP</sequence>
<comment type="cofactor">
    <cofactor evidence="6">
        <name>Zn(2+)</name>
        <dbReference type="ChEBI" id="CHEBI:29105"/>
    </cofactor>
    <text evidence="6">Binds 1 zinc ion per subunit.</text>
</comment>
<evidence type="ECO:0000256" key="4">
    <source>
        <dbReference type="ARBA" id="ARBA00022833"/>
    </source>
</evidence>
<dbReference type="KEGG" id="aram:KAR29_05580"/>
<keyword evidence="10" id="KW-1185">Reference proteome</keyword>
<dbReference type="CDD" id="cd07332">
    <property type="entry name" value="M48C_Oma1_like"/>
    <property type="match status" value="1"/>
</dbReference>
<evidence type="ECO:0000256" key="7">
    <source>
        <dbReference type="SAM" id="SignalP"/>
    </source>
</evidence>
<dbReference type="InterPro" id="IPR001915">
    <property type="entry name" value="Peptidase_M48"/>
</dbReference>
<evidence type="ECO:0000259" key="8">
    <source>
        <dbReference type="Pfam" id="PF01435"/>
    </source>
</evidence>
<keyword evidence="5 6" id="KW-0482">Metalloprotease</keyword>
<keyword evidence="1 6" id="KW-0645">Protease</keyword>
<evidence type="ECO:0000256" key="6">
    <source>
        <dbReference type="RuleBase" id="RU003983"/>
    </source>
</evidence>
<reference evidence="10" key="1">
    <citation type="submission" date="2021-04" db="EMBL/GenBank/DDBJ databases">
        <title>A novel Synergistetes isolate from a pyrite-forming mixed culture.</title>
        <authorList>
            <person name="Bunk B."/>
            <person name="Sproer C."/>
            <person name="Spring S."/>
            <person name="Pester M."/>
        </authorList>
    </citation>
    <scope>NUCLEOTIDE SEQUENCE [LARGE SCALE GENOMIC DNA]</scope>
    <source>
        <strain evidence="10">J.5.4.2-T.3.5.2</strain>
    </source>
</reference>
<keyword evidence="4 6" id="KW-0862">Zinc</keyword>
<gene>
    <name evidence="9" type="ORF">KAR29_05580</name>
</gene>
<dbReference type="GO" id="GO:0016020">
    <property type="term" value="C:membrane"/>
    <property type="evidence" value="ECO:0007669"/>
    <property type="project" value="TreeGrafter"/>
</dbReference>
<dbReference type="PANTHER" id="PTHR22726">
    <property type="entry name" value="METALLOENDOPEPTIDASE OMA1"/>
    <property type="match status" value="1"/>
</dbReference>
<dbReference type="GO" id="GO:0004222">
    <property type="term" value="F:metalloendopeptidase activity"/>
    <property type="evidence" value="ECO:0007669"/>
    <property type="project" value="InterPro"/>
</dbReference>
<feature type="chain" id="PRO_5040296128" evidence="7">
    <location>
        <begin position="26"/>
        <end position="253"/>
    </location>
</feature>
<feature type="domain" description="Peptidase M48" evidence="8">
    <location>
        <begin position="64"/>
        <end position="238"/>
    </location>
</feature>
<feature type="signal peptide" evidence="7">
    <location>
        <begin position="1"/>
        <end position="25"/>
    </location>
</feature>
<keyword evidence="2" id="KW-0479">Metal-binding</keyword>
<dbReference type="RefSeq" id="WP_274374630.1">
    <property type="nucleotide sequence ID" value="NZ_CP072943.1"/>
</dbReference>